<protein>
    <submittedName>
        <fullName evidence="2">Uncharacterized protein</fullName>
    </submittedName>
</protein>
<evidence type="ECO:0000313" key="2">
    <source>
        <dbReference type="EMBL" id="RKF81047.1"/>
    </source>
</evidence>
<proteinExistence type="predicted"/>
<sequence length="135" mass="14962">MYEALKAENLSVKKELENLREEVRSTYLSKNVPCGIDKFKDMVSGASQKLLTVPGKIAAKKVKYANDLPKKPVNINRPGFKAAVPTIASIAAKNVPEINKAHEWIMIQGKGSKKSSKSSDTFPDPVKNPIEQKRR</sequence>
<feature type="non-terminal residue" evidence="2">
    <location>
        <position position="135"/>
    </location>
</feature>
<comment type="caution">
    <text evidence="2">The sequence shown here is derived from an EMBL/GenBank/DDBJ whole genome shotgun (WGS) entry which is preliminary data.</text>
</comment>
<feature type="region of interest" description="Disordered" evidence="1">
    <location>
        <begin position="109"/>
        <end position="135"/>
    </location>
</feature>
<dbReference type="Proteomes" id="UP000283383">
    <property type="component" value="Unassembled WGS sequence"/>
</dbReference>
<keyword evidence="3" id="KW-1185">Reference proteome</keyword>
<gene>
    <name evidence="2" type="ORF">GcM3_039019</name>
</gene>
<accession>A0A420J2L2</accession>
<evidence type="ECO:0000256" key="1">
    <source>
        <dbReference type="SAM" id="MobiDB-lite"/>
    </source>
</evidence>
<dbReference type="EMBL" id="MCBQ01003978">
    <property type="protein sequence ID" value="RKF81047.1"/>
    <property type="molecule type" value="Genomic_DNA"/>
</dbReference>
<reference evidence="2 3" key="1">
    <citation type="journal article" date="2018" name="BMC Genomics">
        <title>Comparative genome analyses reveal sequence features reflecting distinct modes of host-adaptation between dicot and monocot powdery mildew.</title>
        <authorList>
            <person name="Wu Y."/>
            <person name="Ma X."/>
            <person name="Pan Z."/>
            <person name="Kale S.D."/>
            <person name="Song Y."/>
            <person name="King H."/>
            <person name="Zhang Q."/>
            <person name="Presley C."/>
            <person name="Deng X."/>
            <person name="Wei C.I."/>
            <person name="Xiao S."/>
        </authorList>
    </citation>
    <scope>NUCLEOTIDE SEQUENCE [LARGE SCALE GENOMIC DNA]</scope>
    <source>
        <strain evidence="2">UMSG3</strain>
    </source>
</reference>
<name>A0A420J2L2_9PEZI</name>
<evidence type="ECO:0000313" key="3">
    <source>
        <dbReference type="Proteomes" id="UP000283383"/>
    </source>
</evidence>
<organism evidence="2 3">
    <name type="scientific">Golovinomyces cichoracearum</name>
    <dbReference type="NCBI Taxonomy" id="62708"/>
    <lineage>
        <taxon>Eukaryota</taxon>
        <taxon>Fungi</taxon>
        <taxon>Dikarya</taxon>
        <taxon>Ascomycota</taxon>
        <taxon>Pezizomycotina</taxon>
        <taxon>Leotiomycetes</taxon>
        <taxon>Erysiphales</taxon>
        <taxon>Erysiphaceae</taxon>
        <taxon>Golovinomyces</taxon>
    </lineage>
</organism>
<dbReference type="AlphaFoldDB" id="A0A420J2L2"/>